<organism evidence="2 3">
    <name type="scientific">Prevotella heparinolytica</name>
    <dbReference type="NCBI Taxonomy" id="28113"/>
    <lineage>
        <taxon>Bacteria</taxon>
        <taxon>Pseudomonadati</taxon>
        <taxon>Bacteroidota</taxon>
        <taxon>Bacteroidia</taxon>
        <taxon>Bacteroidales</taxon>
        <taxon>Bacteroidaceae</taxon>
        <taxon>Bacteroides</taxon>
    </lineage>
</organism>
<keyword evidence="1" id="KW-0812">Transmembrane</keyword>
<proteinExistence type="predicted"/>
<feature type="transmembrane region" description="Helical" evidence="1">
    <location>
        <begin position="77"/>
        <end position="97"/>
    </location>
</feature>
<evidence type="ECO:0000313" key="2">
    <source>
        <dbReference type="EMBL" id="RRD92902.1"/>
    </source>
</evidence>
<dbReference type="AlphaFoldDB" id="A0A3P2ABJ8"/>
<comment type="caution">
    <text evidence="2">The sequence shown here is derived from an EMBL/GenBank/DDBJ whole genome shotgun (WGS) entry which is preliminary data.</text>
</comment>
<reference evidence="2 3" key="1">
    <citation type="submission" date="2018-11" db="EMBL/GenBank/DDBJ databases">
        <title>Genomes From Bacteria Associated with the Canine Oral Cavity: a Test Case for Automated Genome-Based Taxonomic Assignment.</title>
        <authorList>
            <person name="Coil D.A."/>
            <person name="Jospin G."/>
            <person name="Darling A.E."/>
            <person name="Wallis C."/>
            <person name="Davis I.J."/>
            <person name="Harris S."/>
            <person name="Eisen J.A."/>
            <person name="Holcombe L.J."/>
            <person name="O'Flynn C."/>
        </authorList>
    </citation>
    <scope>NUCLEOTIDE SEQUENCE [LARGE SCALE GENOMIC DNA]</scope>
    <source>
        <strain evidence="2 3">OH1047_COT-310</strain>
    </source>
</reference>
<keyword evidence="3" id="KW-1185">Reference proteome</keyword>
<keyword evidence="1" id="KW-0472">Membrane</keyword>
<name>A0A3P2ABJ8_9BACE</name>
<dbReference type="RefSeq" id="WP_125238328.1">
    <property type="nucleotide sequence ID" value="NZ_JBGYYX010000296.1"/>
</dbReference>
<evidence type="ECO:0008006" key="4">
    <source>
        <dbReference type="Google" id="ProtNLM"/>
    </source>
</evidence>
<accession>A0A3P2ABJ8</accession>
<gene>
    <name evidence="2" type="ORF">EII33_02135</name>
</gene>
<protein>
    <recommendedName>
        <fullName evidence="4">Transmembrane protein</fullName>
    </recommendedName>
</protein>
<dbReference type="EMBL" id="RQYF01000005">
    <property type="protein sequence ID" value="RRD92902.1"/>
    <property type="molecule type" value="Genomic_DNA"/>
</dbReference>
<keyword evidence="1" id="KW-1133">Transmembrane helix</keyword>
<evidence type="ECO:0000313" key="3">
    <source>
        <dbReference type="Proteomes" id="UP000279562"/>
    </source>
</evidence>
<dbReference type="Proteomes" id="UP000279562">
    <property type="component" value="Unassembled WGS sequence"/>
</dbReference>
<sequence length="145" mass="16644">MNINELLDKYFEGATSCEEERELRRFFKGDDVPEHLQIYCPLFTCLAEEVENRTNPKTERDSETVPARQYTRPHRTFYMLSGIAAGLLLLVGIAQIVSLSQTPENYVIIDGRCYTDEKLVESKALEALQNAGFTDDDLSYLLFQH</sequence>
<evidence type="ECO:0000256" key="1">
    <source>
        <dbReference type="SAM" id="Phobius"/>
    </source>
</evidence>